<dbReference type="Pfam" id="PF05816">
    <property type="entry name" value="TelA"/>
    <property type="match status" value="1"/>
</dbReference>
<dbReference type="KEGG" id="pll:I858_009800"/>
<dbReference type="EMBL" id="CP016540">
    <property type="protein sequence ID" value="ANU27280.1"/>
    <property type="molecule type" value="Genomic_DNA"/>
</dbReference>
<dbReference type="OrthoDB" id="9768858at2"/>
<comment type="similarity">
    <text evidence="1">Belongs to the TelA family.</text>
</comment>
<evidence type="ECO:0000313" key="4">
    <source>
        <dbReference type="Proteomes" id="UP000053354"/>
    </source>
</evidence>
<evidence type="ECO:0000256" key="1">
    <source>
        <dbReference type="PIRNR" id="PIRNR026508"/>
    </source>
</evidence>
<keyword evidence="4" id="KW-1185">Reference proteome</keyword>
<dbReference type="RefSeq" id="WP_049693110.1">
    <property type="nucleotide sequence ID" value="NZ_CP016540.2"/>
</dbReference>
<protein>
    <recommendedName>
        <fullName evidence="5">Toxic anion resistance protein</fullName>
    </recommendedName>
</protein>
<dbReference type="PIRSF" id="PIRSF026508">
    <property type="entry name" value="TelA"/>
    <property type="match status" value="1"/>
</dbReference>
<evidence type="ECO:0000256" key="2">
    <source>
        <dbReference type="SAM" id="Coils"/>
    </source>
</evidence>
<dbReference type="STRING" id="1302659.I858_009800"/>
<dbReference type="AlphaFoldDB" id="A0A1B1S261"/>
<dbReference type="InterPro" id="IPR008863">
    <property type="entry name" value="Toxic_anion-R_TelA"/>
</dbReference>
<evidence type="ECO:0008006" key="5">
    <source>
        <dbReference type="Google" id="ProtNLM"/>
    </source>
</evidence>
<reference evidence="3" key="1">
    <citation type="submission" date="2016-10" db="EMBL/GenBank/DDBJ databases">
        <authorList>
            <person name="See-Too W.S."/>
        </authorList>
    </citation>
    <scope>NUCLEOTIDE SEQUENCE</scope>
    <source>
        <strain evidence="3">L10.15</strain>
    </source>
</reference>
<organism evidence="3 4">
    <name type="scientific">Planococcus versutus</name>
    <dbReference type="NCBI Taxonomy" id="1302659"/>
    <lineage>
        <taxon>Bacteria</taxon>
        <taxon>Bacillati</taxon>
        <taxon>Bacillota</taxon>
        <taxon>Bacilli</taxon>
        <taxon>Bacillales</taxon>
        <taxon>Caryophanaceae</taxon>
        <taxon>Planococcus</taxon>
    </lineage>
</organism>
<sequence>MTHMPDQIEQQELVMKDENQLKVQLKKDPEVLQLAAKIDPKNQIALLEFGREPANEISAFTGKVLNSVQANSMEESSELLKQLGKIMDKFDKKDFVEKKGFMSKIFNKGNKVIEQLFNKYQTMGTEIDKVYVEITKYEGEMKKSTTTLEELYNQNFNYFIELEKYIAAGDVKVEELKAQEPAVRAKAESGDQMALMELNSLQNAIELLEQRVYDLEMAKQVSYQSAPQIRMLQRGNTKLIGKINSAFVTTIPIFKTGLINAIAAKRQNLVAESMSELDRRTNEMLLNNANDISRQSVDIARMSGQPSIKIETIEQTWETIMQGMNDTREIEQENRKMREEGRLRIEELQKKYEDTQRKAN</sequence>
<keyword evidence="2" id="KW-0175">Coiled coil</keyword>
<accession>A0A1B1S261</accession>
<proteinExistence type="inferred from homology"/>
<dbReference type="Proteomes" id="UP000053354">
    <property type="component" value="Chromosome"/>
</dbReference>
<evidence type="ECO:0000313" key="3">
    <source>
        <dbReference type="EMBL" id="ANU27280.1"/>
    </source>
</evidence>
<gene>
    <name evidence="3" type="ORF">I858_009800</name>
</gene>
<name>A0A1B1S261_9BACL</name>
<dbReference type="PANTHER" id="PTHR38432:SF2">
    <property type="entry name" value="TELLURITE RESISTANCE PROTEIN"/>
    <property type="match status" value="1"/>
</dbReference>
<dbReference type="PANTHER" id="PTHR38432">
    <property type="entry name" value="TELA-LIKE PROTEIN SAOUHSC_01408"/>
    <property type="match status" value="1"/>
</dbReference>
<feature type="coiled-coil region" evidence="2">
    <location>
        <begin position="191"/>
        <end position="218"/>
    </location>
</feature>